<name>A0ABR2X203_9FUNG</name>
<feature type="region of interest" description="Disordered" evidence="4">
    <location>
        <begin position="325"/>
        <end position="363"/>
    </location>
</feature>
<dbReference type="SMART" id="SM00353">
    <property type="entry name" value="HLH"/>
    <property type="match status" value="1"/>
</dbReference>
<protein>
    <recommendedName>
        <fullName evidence="5">BHLH domain-containing protein</fullName>
    </recommendedName>
</protein>
<keyword evidence="2" id="KW-0539">Nucleus</keyword>
<evidence type="ECO:0000256" key="4">
    <source>
        <dbReference type="SAM" id="MobiDB-lite"/>
    </source>
</evidence>
<evidence type="ECO:0000313" key="6">
    <source>
        <dbReference type="EMBL" id="KAK9767798.1"/>
    </source>
</evidence>
<accession>A0ABR2X203</accession>
<sequence length="447" mass="49538">MSSALKSSYASTSSQSANPSQSLAKPEIRNSTQNSADFGSFGFDSNNLFLTKPYPNPNLNTTTNSKTTESSRDRALPGVFSLTKPPEAMNYSGERHGPVNESRYSQNHQEYNERSSNSSYSEASSRYDNHREPPPASSLSRLGADLHESNIPYRRHSVAGLPGASYSFPLPHGSGHELPQPSSLSNSFTAKYSQSDETEKGTNGSYYSSTDSPGLKRKEFNTNPVHVPASAFKRRSSLCDPLPPLPSQISGFSGPSRTTNDGIGSAAGSLKLPKIEEIEGYSSEYSEKSSPSGYDGALPHHRLLDRPAFRNEHFMGRRASLPVISLPHQNHGNERSYGGPGESDHSSYVFPPPSDDDKISPYSRTPALKVSHKLAERKRRKEMKELFDELRDNIPVEKSVKTSKWEILSKSIEYIRQLHEGQDKMNQEVQDLRQQVAILKQGRRRSD</sequence>
<keyword evidence="1" id="KW-0238">DNA-binding</keyword>
<dbReference type="Gene3D" id="4.10.280.10">
    <property type="entry name" value="Helix-loop-helix DNA-binding domain"/>
    <property type="match status" value="1"/>
</dbReference>
<dbReference type="InterPro" id="IPR011598">
    <property type="entry name" value="bHLH_dom"/>
</dbReference>
<feature type="region of interest" description="Disordered" evidence="4">
    <location>
        <begin position="1"/>
        <end position="142"/>
    </location>
</feature>
<feature type="region of interest" description="Disordered" evidence="4">
    <location>
        <begin position="248"/>
        <end position="267"/>
    </location>
</feature>
<evidence type="ECO:0000259" key="5">
    <source>
        <dbReference type="PROSITE" id="PS50888"/>
    </source>
</evidence>
<dbReference type="InterPro" id="IPR036638">
    <property type="entry name" value="HLH_DNA-bd_sf"/>
</dbReference>
<comment type="caution">
    <text evidence="6">The sequence shown here is derived from an EMBL/GenBank/DDBJ whole genome shotgun (WGS) entry which is preliminary data.</text>
</comment>
<dbReference type="PANTHER" id="PTHR10328:SF15">
    <property type="entry name" value="BHLH TRANSCRIPTION FACTOR"/>
    <property type="match status" value="1"/>
</dbReference>
<dbReference type="SUPFAM" id="SSF47459">
    <property type="entry name" value="HLH, helix-loop-helix DNA-binding domain"/>
    <property type="match status" value="1"/>
</dbReference>
<dbReference type="PROSITE" id="PS50888">
    <property type="entry name" value="BHLH"/>
    <property type="match status" value="1"/>
</dbReference>
<dbReference type="PANTHER" id="PTHR10328">
    <property type="entry name" value="PROTEIN MAX MYC-ASSOCIATED FACTOR X"/>
    <property type="match status" value="1"/>
</dbReference>
<dbReference type="Proteomes" id="UP001479436">
    <property type="component" value="Unassembled WGS sequence"/>
</dbReference>
<evidence type="ECO:0000256" key="3">
    <source>
        <dbReference type="SAM" id="Coils"/>
    </source>
</evidence>
<reference evidence="6 7" key="1">
    <citation type="submission" date="2023-04" db="EMBL/GenBank/DDBJ databases">
        <title>Genome of Basidiobolus ranarum AG-B5.</title>
        <authorList>
            <person name="Stajich J.E."/>
            <person name="Carter-House D."/>
            <person name="Gryganskyi A."/>
        </authorList>
    </citation>
    <scope>NUCLEOTIDE SEQUENCE [LARGE SCALE GENOMIC DNA]</scope>
    <source>
        <strain evidence="6 7">AG-B5</strain>
    </source>
</reference>
<feature type="compositionally biased region" description="Polar residues" evidence="4">
    <location>
        <begin position="29"/>
        <end position="49"/>
    </location>
</feature>
<feature type="compositionally biased region" description="Low complexity" evidence="4">
    <location>
        <begin position="1"/>
        <end position="24"/>
    </location>
</feature>
<feature type="coiled-coil region" evidence="3">
    <location>
        <begin position="373"/>
        <end position="442"/>
    </location>
</feature>
<feature type="domain" description="BHLH" evidence="5">
    <location>
        <begin position="367"/>
        <end position="418"/>
    </location>
</feature>
<evidence type="ECO:0000256" key="2">
    <source>
        <dbReference type="ARBA" id="ARBA00023242"/>
    </source>
</evidence>
<gene>
    <name evidence="6" type="ORF">K7432_002080</name>
</gene>
<feature type="compositionally biased region" description="Low complexity" evidence="4">
    <location>
        <begin position="50"/>
        <end position="68"/>
    </location>
</feature>
<evidence type="ECO:0000256" key="1">
    <source>
        <dbReference type="ARBA" id="ARBA00023125"/>
    </source>
</evidence>
<evidence type="ECO:0000313" key="7">
    <source>
        <dbReference type="Proteomes" id="UP001479436"/>
    </source>
</evidence>
<keyword evidence="3" id="KW-0175">Coiled coil</keyword>
<feature type="compositionally biased region" description="Polar residues" evidence="4">
    <location>
        <begin position="248"/>
        <end position="262"/>
    </location>
</feature>
<feature type="compositionally biased region" description="Low complexity" evidence="4">
    <location>
        <begin position="114"/>
        <end position="124"/>
    </location>
</feature>
<dbReference type="Pfam" id="PF00010">
    <property type="entry name" value="HLH"/>
    <property type="match status" value="1"/>
</dbReference>
<organism evidence="6 7">
    <name type="scientific">Basidiobolus ranarum</name>
    <dbReference type="NCBI Taxonomy" id="34480"/>
    <lineage>
        <taxon>Eukaryota</taxon>
        <taxon>Fungi</taxon>
        <taxon>Fungi incertae sedis</taxon>
        <taxon>Zoopagomycota</taxon>
        <taxon>Entomophthoromycotina</taxon>
        <taxon>Basidiobolomycetes</taxon>
        <taxon>Basidiobolales</taxon>
        <taxon>Basidiobolaceae</taxon>
        <taxon>Basidiobolus</taxon>
    </lineage>
</organism>
<proteinExistence type="predicted"/>
<keyword evidence="7" id="KW-1185">Reference proteome</keyword>
<feature type="region of interest" description="Disordered" evidence="4">
    <location>
        <begin position="171"/>
        <end position="221"/>
    </location>
</feature>
<dbReference type="EMBL" id="JASJQH010000053">
    <property type="protein sequence ID" value="KAK9767798.1"/>
    <property type="molecule type" value="Genomic_DNA"/>
</dbReference>
<feature type="compositionally biased region" description="Polar residues" evidence="4">
    <location>
        <begin position="180"/>
        <end position="212"/>
    </location>
</feature>